<comment type="caution">
    <text evidence="12">The sequence shown here is derived from an EMBL/GenBank/DDBJ whole genome shotgun (WGS) entry which is preliminary data.</text>
</comment>
<comment type="subcellular location">
    <subcellularLocation>
        <location evidence="1">Membrane</location>
        <topology evidence="1">Multi-pass membrane protein</topology>
    </subcellularLocation>
</comment>
<evidence type="ECO:0000256" key="4">
    <source>
        <dbReference type="ARBA" id="ARBA00022719"/>
    </source>
</evidence>
<protein>
    <submittedName>
        <fullName evidence="12">Vitamin K epoxide reductase family protein</fullName>
    </submittedName>
</protein>
<keyword evidence="4" id="KW-0874">Quinone</keyword>
<dbReference type="SUPFAM" id="SSF52833">
    <property type="entry name" value="Thioredoxin-like"/>
    <property type="match status" value="1"/>
</dbReference>
<evidence type="ECO:0000313" key="13">
    <source>
        <dbReference type="Proteomes" id="UP000621799"/>
    </source>
</evidence>
<dbReference type="Proteomes" id="UP000621799">
    <property type="component" value="Unassembled WGS sequence"/>
</dbReference>
<dbReference type="Gene3D" id="1.20.1440.130">
    <property type="entry name" value="VKOR domain"/>
    <property type="match status" value="1"/>
</dbReference>
<evidence type="ECO:0000256" key="8">
    <source>
        <dbReference type="ARBA" id="ARBA00023157"/>
    </source>
</evidence>
<name>A0A928Z849_9CYAN</name>
<evidence type="ECO:0000256" key="3">
    <source>
        <dbReference type="ARBA" id="ARBA00022692"/>
    </source>
</evidence>
<keyword evidence="13" id="KW-1185">Reference proteome</keyword>
<evidence type="ECO:0000256" key="1">
    <source>
        <dbReference type="ARBA" id="ARBA00004141"/>
    </source>
</evidence>
<dbReference type="CDD" id="cd12916">
    <property type="entry name" value="VKOR_1"/>
    <property type="match status" value="1"/>
</dbReference>
<comment type="similarity">
    <text evidence="2">Belongs to the VKOR family.</text>
</comment>
<dbReference type="InterPro" id="IPR044698">
    <property type="entry name" value="VKOR/LTO1"/>
</dbReference>
<accession>A0A928Z849</accession>
<dbReference type="PANTHER" id="PTHR34573">
    <property type="entry name" value="VKC DOMAIN-CONTAINING PROTEIN"/>
    <property type="match status" value="1"/>
</dbReference>
<evidence type="ECO:0000256" key="9">
    <source>
        <dbReference type="ARBA" id="ARBA00023284"/>
    </source>
</evidence>
<keyword evidence="7 10" id="KW-0472">Membrane</keyword>
<gene>
    <name evidence="12" type="ORF">IQ235_01460</name>
</gene>
<dbReference type="InterPro" id="IPR012932">
    <property type="entry name" value="VKOR"/>
</dbReference>
<keyword evidence="6" id="KW-0560">Oxidoreductase</keyword>
<dbReference type="GO" id="GO:0016491">
    <property type="term" value="F:oxidoreductase activity"/>
    <property type="evidence" value="ECO:0007669"/>
    <property type="project" value="UniProtKB-KW"/>
</dbReference>
<organism evidence="12 13">
    <name type="scientific">Zarconia navalis LEGE 11467</name>
    <dbReference type="NCBI Taxonomy" id="1828826"/>
    <lineage>
        <taxon>Bacteria</taxon>
        <taxon>Bacillati</taxon>
        <taxon>Cyanobacteriota</taxon>
        <taxon>Cyanophyceae</taxon>
        <taxon>Oscillatoriophycideae</taxon>
        <taxon>Oscillatoriales</taxon>
        <taxon>Oscillatoriales incertae sedis</taxon>
        <taxon>Zarconia</taxon>
        <taxon>Zarconia navalis</taxon>
    </lineage>
</organism>
<evidence type="ECO:0000256" key="7">
    <source>
        <dbReference type="ARBA" id="ARBA00023136"/>
    </source>
</evidence>
<reference evidence="12" key="1">
    <citation type="submission" date="2020-10" db="EMBL/GenBank/DDBJ databases">
        <authorList>
            <person name="Castelo-Branco R."/>
            <person name="Eusebio N."/>
            <person name="Adriana R."/>
            <person name="Vieira A."/>
            <person name="Brugerolle De Fraissinette N."/>
            <person name="Rezende De Castro R."/>
            <person name="Schneider M.P."/>
            <person name="Vasconcelos V."/>
            <person name="Leao P.N."/>
        </authorList>
    </citation>
    <scope>NUCLEOTIDE SEQUENCE</scope>
    <source>
        <strain evidence="12">LEGE 11467</strain>
    </source>
</reference>
<keyword evidence="3 10" id="KW-0812">Transmembrane</keyword>
<dbReference type="AlphaFoldDB" id="A0A928Z849"/>
<dbReference type="SMART" id="SM00756">
    <property type="entry name" value="VKc"/>
    <property type="match status" value="1"/>
</dbReference>
<feature type="transmembrane region" description="Helical" evidence="10">
    <location>
        <begin position="102"/>
        <end position="125"/>
    </location>
</feature>
<feature type="transmembrane region" description="Helical" evidence="10">
    <location>
        <begin position="162"/>
        <end position="184"/>
    </location>
</feature>
<dbReference type="InterPro" id="IPR038354">
    <property type="entry name" value="VKOR_sf"/>
</dbReference>
<dbReference type="PANTHER" id="PTHR34573:SF1">
    <property type="entry name" value="VITAMIN K EPOXIDE REDUCTASE DOMAIN-CONTAINING PROTEIN"/>
    <property type="match status" value="1"/>
</dbReference>
<feature type="transmembrane region" description="Helical" evidence="10">
    <location>
        <begin position="58"/>
        <end position="82"/>
    </location>
</feature>
<sequence>MIRRRSTPWIHRWSRPIMGAIAIIGAIGTAFLTVVKLRGDISGVCASGGCDAVLSSPYATVFGLPLTLFGFLGYTAMTVFALSPLLVSPDKNKKLHAQLDRWTGLFLFLGGTAMVIFSSYLMYLLATEIKAVCIYCITSAIFSLSLFILSIVGRAWDDIGQLLFSGIAVAMVTLVGTLGVYAGINGTGVGASSPGAIELAGHLSDTDAKMFGAYWCSHCKDQKELFGEQAFKKVDYVECAEDAENSQTQLCRSEGIQGFPTWKIDGELHDGVKTLDQLADLSDYSGSRDFGIADES</sequence>
<dbReference type="GO" id="GO:0048038">
    <property type="term" value="F:quinone binding"/>
    <property type="evidence" value="ECO:0007669"/>
    <property type="project" value="UniProtKB-KW"/>
</dbReference>
<feature type="transmembrane region" description="Helical" evidence="10">
    <location>
        <begin position="17"/>
        <end position="37"/>
    </location>
</feature>
<evidence type="ECO:0000256" key="6">
    <source>
        <dbReference type="ARBA" id="ARBA00023002"/>
    </source>
</evidence>
<dbReference type="GO" id="GO:0016020">
    <property type="term" value="C:membrane"/>
    <property type="evidence" value="ECO:0007669"/>
    <property type="project" value="UniProtKB-SubCell"/>
</dbReference>
<feature type="domain" description="Vitamin K epoxide reductase" evidence="11">
    <location>
        <begin position="11"/>
        <end position="154"/>
    </location>
</feature>
<evidence type="ECO:0000313" key="12">
    <source>
        <dbReference type="EMBL" id="MBE9039461.1"/>
    </source>
</evidence>
<evidence type="ECO:0000256" key="5">
    <source>
        <dbReference type="ARBA" id="ARBA00022989"/>
    </source>
</evidence>
<feature type="transmembrane region" description="Helical" evidence="10">
    <location>
        <begin position="132"/>
        <end position="156"/>
    </location>
</feature>
<evidence type="ECO:0000256" key="10">
    <source>
        <dbReference type="SAM" id="Phobius"/>
    </source>
</evidence>
<dbReference type="Pfam" id="PF07884">
    <property type="entry name" value="VKOR"/>
    <property type="match status" value="1"/>
</dbReference>
<dbReference type="RefSeq" id="WP_264319723.1">
    <property type="nucleotide sequence ID" value="NZ_JADEXN010000011.1"/>
</dbReference>
<dbReference type="Gene3D" id="3.40.30.10">
    <property type="entry name" value="Glutaredoxin"/>
    <property type="match status" value="1"/>
</dbReference>
<evidence type="ECO:0000259" key="11">
    <source>
        <dbReference type="SMART" id="SM00756"/>
    </source>
</evidence>
<proteinExistence type="inferred from homology"/>
<dbReference type="InterPro" id="IPR036249">
    <property type="entry name" value="Thioredoxin-like_sf"/>
</dbReference>
<keyword evidence="5 10" id="KW-1133">Transmembrane helix</keyword>
<keyword evidence="8" id="KW-1015">Disulfide bond</keyword>
<evidence type="ECO:0000256" key="2">
    <source>
        <dbReference type="ARBA" id="ARBA00006214"/>
    </source>
</evidence>
<dbReference type="EMBL" id="JADEXN010000011">
    <property type="protein sequence ID" value="MBE9039461.1"/>
    <property type="molecule type" value="Genomic_DNA"/>
</dbReference>
<keyword evidence="9" id="KW-0676">Redox-active center</keyword>